<dbReference type="InterPro" id="IPR043987">
    <property type="entry name" value="CCZ1/INTU/HSP4_longin_1"/>
</dbReference>
<dbReference type="PANTHER" id="PTHR13056:SF0">
    <property type="entry name" value="VACUOLAR FUSION PROTEIN CCZ1 HOMOLOG-RELATED"/>
    <property type="match status" value="1"/>
</dbReference>
<dbReference type="Pfam" id="PF19033">
    <property type="entry name" value="Intu_longin_3"/>
    <property type="match status" value="1"/>
</dbReference>
<dbReference type="InterPro" id="IPR043989">
    <property type="entry name" value="CCZ1/INTU/HSP4_longin_3"/>
</dbReference>
<gene>
    <name evidence="5" type="ORF">NP493_101g07016</name>
</gene>
<evidence type="ECO:0000313" key="6">
    <source>
        <dbReference type="Proteomes" id="UP001209878"/>
    </source>
</evidence>
<dbReference type="Proteomes" id="UP001209878">
    <property type="component" value="Unassembled WGS sequence"/>
</dbReference>
<evidence type="ECO:0008006" key="7">
    <source>
        <dbReference type="Google" id="ProtNLM"/>
    </source>
</evidence>
<keyword evidence="6" id="KW-1185">Reference proteome</keyword>
<evidence type="ECO:0000259" key="2">
    <source>
        <dbReference type="Pfam" id="PF19031"/>
    </source>
</evidence>
<accession>A0AAD9P7K0</accession>
<dbReference type="PANTHER" id="PTHR13056">
    <property type="entry name" value="VACUOLAR FUSION PROTEIN CCZ1 HOMOLOG-RELATED"/>
    <property type="match status" value="1"/>
</dbReference>
<feature type="domain" description="CCZ1/INTU/HPS4 third Longin" evidence="4">
    <location>
        <begin position="358"/>
        <end position="454"/>
    </location>
</feature>
<feature type="domain" description="CCZ1/INTU/HSP4 first Longin" evidence="2">
    <location>
        <begin position="9"/>
        <end position="132"/>
    </location>
</feature>
<evidence type="ECO:0000259" key="4">
    <source>
        <dbReference type="Pfam" id="PF19033"/>
    </source>
</evidence>
<dbReference type="EMBL" id="JAODUO010000101">
    <property type="protein sequence ID" value="KAK2189620.1"/>
    <property type="molecule type" value="Genomic_DNA"/>
</dbReference>
<reference evidence="5" key="1">
    <citation type="journal article" date="2023" name="Mol. Biol. Evol.">
        <title>Third-Generation Sequencing Reveals the Adaptive Role of the Epigenome in Three Deep-Sea Polychaetes.</title>
        <authorList>
            <person name="Perez M."/>
            <person name="Aroh O."/>
            <person name="Sun Y."/>
            <person name="Lan Y."/>
            <person name="Juniper S.K."/>
            <person name="Young C.R."/>
            <person name="Angers B."/>
            <person name="Qian P.Y."/>
        </authorList>
    </citation>
    <scope>NUCLEOTIDE SEQUENCE</scope>
    <source>
        <strain evidence="5">R07B-5</strain>
    </source>
</reference>
<comment type="caution">
    <text evidence="5">The sequence shown here is derived from an EMBL/GenBank/DDBJ whole genome shotgun (WGS) entry which is preliminary data.</text>
</comment>
<evidence type="ECO:0000259" key="3">
    <source>
        <dbReference type="Pfam" id="PF19032"/>
    </source>
</evidence>
<evidence type="ECO:0000313" key="5">
    <source>
        <dbReference type="EMBL" id="KAK2189620.1"/>
    </source>
</evidence>
<dbReference type="GO" id="GO:0016192">
    <property type="term" value="P:vesicle-mediated transport"/>
    <property type="evidence" value="ECO:0007669"/>
    <property type="project" value="InterPro"/>
</dbReference>
<organism evidence="5 6">
    <name type="scientific">Ridgeia piscesae</name>
    <name type="common">Tubeworm</name>
    <dbReference type="NCBI Taxonomy" id="27915"/>
    <lineage>
        <taxon>Eukaryota</taxon>
        <taxon>Metazoa</taxon>
        <taxon>Spiralia</taxon>
        <taxon>Lophotrochozoa</taxon>
        <taxon>Annelida</taxon>
        <taxon>Polychaeta</taxon>
        <taxon>Sedentaria</taxon>
        <taxon>Canalipalpata</taxon>
        <taxon>Sabellida</taxon>
        <taxon>Siboglinidae</taxon>
        <taxon>Ridgeia</taxon>
    </lineage>
</organism>
<comment type="similarity">
    <text evidence="1">Belongs to the CCZ1 family.</text>
</comment>
<proteinExistence type="inferred from homology"/>
<dbReference type="GO" id="GO:0035658">
    <property type="term" value="C:Mon1-Ccz1 complex"/>
    <property type="evidence" value="ECO:0007669"/>
    <property type="project" value="InterPro"/>
</dbReference>
<dbReference type="AlphaFoldDB" id="A0AAD9P7K0"/>
<feature type="domain" description="CCZ1/INTU second Longin" evidence="3">
    <location>
        <begin position="202"/>
        <end position="333"/>
    </location>
</feature>
<dbReference type="Pfam" id="PF19031">
    <property type="entry name" value="Intu_longin_1"/>
    <property type="match status" value="1"/>
</dbReference>
<protein>
    <recommendedName>
        <fullName evidence="7">Vacuolar fusion protein CCZ1 homolog</fullName>
    </recommendedName>
</protein>
<dbReference type="InterPro" id="IPR043988">
    <property type="entry name" value="CCZ1/INTU_longin_2"/>
</dbReference>
<sequence length="456" mass="52741">MSKKSDILLMNFFIFNSTYGPKEGEEEKKILYFYPPATDIDEKIKQIGHIDRVLFARTFSDQPCESVHNQKTRLLFYEAEPNFWFVMSVSIPYSQRVKDGQTFVEYHEEDIQDSLFRVVLQQAYSMFKLFNGTFHGLLERSGIDSLKHRFEQFYTKYLLTLNLKHSDILDIFDGIHFLPLDKNTYLRIQCFINQIEAAFPQIKYTAFLYNDQVVWSGLEQEDMRVIYRYLKTTLFPAYMEQEFQVQSSPAHSSALSSPASNPGHYGKFILGPPNVHDITCPGKTHRTYLNTHTETTEECHLVVYRALSATICLFVEGDFQLNFDFWRKLDSRLGPQLGQLASDIAEHYAKRTNTLVSEPMFKYVYFNHMNLATKTTLHVDSTKTSGASISPELLRIICDLNHDLSSIDSSDDGEIFVKSCGDSWVVGKKSDQREFYVVINQKNANLIEINGECFLL</sequence>
<name>A0AAD9P7K0_RIDPI</name>
<dbReference type="InterPro" id="IPR013176">
    <property type="entry name" value="Ccz1"/>
</dbReference>
<evidence type="ECO:0000256" key="1">
    <source>
        <dbReference type="ARBA" id="ARBA00005352"/>
    </source>
</evidence>
<dbReference type="Pfam" id="PF19032">
    <property type="entry name" value="Intu_longin_2"/>
    <property type="match status" value="1"/>
</dbReference>